<keyword evidence="2" id="KW-1185">Reference proteome</keyword>
<organism evidence="1 2">
    <name type="scientific">Lithospermum erythrorhizon</name>
    <name type="common">Purple gromwell</name>
    <name type="synonym">Lithospermum officinale var. erythrorhizon</name>
    <dbReference type="NCBI Taxonomy" id="34254"/>
    <lineage>
        <taxon>Eukaryota</taxon>
        <taxon>Viridiplantae</taxon>
        <taxon>Streptophyta</taxon>
        <taxon>Embryophyta</taxon>
        <taxon>Tracheophyta</taxon>
        <taxon>Spermatophyta</taxon>
        <taxon>Magnoliopsida</taxon>
        <taxon>eudicotyledons</taxon>
        <taxon>Gunneridae</taxon>
        <taxon>Pentapetalae</taxon>
        <taxon>asterids</taxon>
        <taxon>lamiids</taxon>
        <taxon>Boraginales</taxon>
        <taxon>Boraginaceae</taxon>
        <taxon>Boraginoideae</taxon>
        <taxon>Lithospermeae</taxon>
        <taxon>Lithospermum</taxon>
    </lineage>
</organism>
<dbReference type="Proteomes" id="UP001454036">
    <property type="component" value="Unassembled WGS sequence"/>
</dbReference>
<dbReference type="AlphaFoldDB" id="A0AAV3RQI9"/>
<reference evidence="1 2" key="1">
    <citation type="submission" date="2024-01" db="EMBL/GenBank/DDBJ databases">
        <title>The complete chloroplast genome sequence of Lithospermum erythrorhizon: insights into the phylogenetic relationship among Boraginaceae species and the maternal lineages of purple gromwells.</title>
        <authorList>
            <person name="Okada T."/>
            <person name="Watanabe K."/>
        </authorList>
    </citation>
    <scope>NUCLEOTIDE SEQUENCE [LARGE SCALE GENOMIC DNA]</scope>
</reference>
<accession>A0AAV3RQI9</accession>
<sequence>MPNVGTPFGYSRIEEDHDEVQHRRAQFLIYKSLQQADPMKKPSGLKVKVCKLKIKIGRRSNRLRKSISLRIFVAKGGCYKPIINQIKTLKRLLRRRGGHQSTNDALPVILF</sequence>
<proteinExistence type="predicted"/>
<comment type="caution">
    <text evidence="1">The sequence shown here is derived from an EMBL/GenBank/DDBJ whole genome shotgun (WGS) entry which is preliminary data.</text>
</comment>
<dbReference type="PANTHER" id="PTHR35687">
    <property type="entry name" value="OS07G0516700 PROTEIN"/>
    <property type="match status" value="1"/>
</dbReference>
<evidence type="ECO:0000313" key="2">
    <source>
        <dbReference type="Proteomes" id="UP001454036"/>
    </source>
</evidence>
<dbReference type="EMBL" id="BAABME010028592">
    <property type="protein sequence ID" value="GAA0180492.1"/>
    <property type="molecule type" value="Genomic_DNA"/>
</dbReference>
<dbReference type="PANTHER" id="PTHR35687:SF1">
    <property type="entry name" value="OS07G0516700 PROTEIN"/>
    <property type="match status" value="1"/>
</dbReference>
<gene>
    <name evidence="1" type="ORF">LIER_42256</name>
</gene>
<name>A0AAV3RQI9_LITER</name>
<protein>
    <submittedName>
        <fullName evidence="1">Uncharacterized protein</fullName>
    </submittedName>
</protein>
<evidence type="ECO:0000313" key="1">
    <source>
        <dbReference type="EMBL" id="GAA0180492.1"/>
    </source>
</evidence>